<keyword evidence="5" id="KW-1185">Reference proteome</keyword>
<evidence type="ECO:0000313" key="5">
    <source>
        <dbReference type="Proteomes" id="UP000823388"/>
    </source>
</evidence>
<reference evidence="4" key="1">
    <citation type="submission" date="2020-05" db="EMBL/GenBank/DDBJ databases">
        <title>WGS assembly of Panicum virgatum.</title>
        <authorList>
            <person name="Lovell J.T."/>
            <person name="Jenkins J."/>
            <person name="Shu S."/>
            <person name="Juenger T.E."/>
            <person name="Schmutz J."/>
        </authorList>
    </citation>
    <scope>NUCLEOTIDE SEQUENCE</scope>
    <source>
        <strain evidence="4">AP13</strain>
    </source>
</reference>
<evidence type="ECO:0000259" key="3">
    <source>
        <dbReference type="Pfam" id="PF25072"/>
    </source>
</evidence>
<name>A0A8T0WH06_PANVG</name>
<evidence type="ECO:0000256" key="1">
    <source>
        <dbReference type="SAM" id="MobiDB-lite"/>
    </source>
</evidence>
<gene>
    <name evidence="4" type="ORF">PVAP13_1NG052432</name>
</gene>
<feature type="compositionally biased region" description="Low complexity" evidence="1">
    <location>
        <begin position="146"/>
        <end position="196"/>
    </location>
</feature>
<dbReference type="InterPro" id="IPR056698">
    <property type="entry name" value="DUF7796"/>
</dbReference>
<feature type="domain" description="DUF7796" evidence="3">
    <location>
        <begin position="26"/>
        <end position="83"/>
    </location>
</feature>
<sequence>MLQATVLGRFLAAALSFPSTLRLPPRVAVCLVGGARRFELTGPSIARHVLGGGGYLNNSGQSVDVFLHCPLDADAYKLSLLGPPPCASSGRSPSRRRRSARRCSPRSTRPTASRACCSTSSWWRVAWTSSATASPVATSPTPPSSAPASTASGSGPRRSASTTSSPASPPTATSSRRAPASAASTTAWAWAAGAPRTPRPAT</sequence>
<feature type="signal peptide" evidence="2">
    <location>
        <begin position="1"/>
        <end position="16"/>
    </location>
</feature>
<dbReference type="Proteomes" id="UP000823388">
    <property type="component" value="Chromosome 1N"/>
</dbReference>
<evidence type="ECO:0000256" key="2">
    <source>
        <dbReference type="SAM" id="SignalP"/>
    </source>
</evidence>
<evidence type="ECO:0000313" key="4">
    <source>
        <dbReference type="EMBL" id="KAG2648082.1"/>
    </source>
</evidence>
<feature type="region of interest" description="Disordered" evidence="1">
    <location>
        <begin position="133"/>
        <end position="202"/>
    </location>
</feature>
<feature type="compositionally biased region" description="Basic residues" evidence="1">
    <location>
        <begin position="93"/>
        <end position="104"/>
    </location>
</feature>
<dbReference type="PANTHER" id="PTHR35112">
    <property type="entry name" value="OS08G0360500 PROTEIN"/>
    <property type="match status" value="1"/>
</dbReference>
<accession>A0A8T0WH06</accession>
<organism evidence="4 5">
    <name type="scientific">Panicum virgatum</name>
    <name type="common">Blackwell switchgrass</name>
    <dbReference type="NCBI Taxonomy" id="38727"/>
    <lineage>
        <taxon>Eukaryota</taxon>
        <taxon>Viridiplantae</taxon>
        <taxon>Streptophyta</taxon>
        <taxon>Embryophyta</taxon>
        <taxon>Tracheophyta</taxon>
        <taxon>Spermatophyta</taxon>
        <taxon>Magnoliopsida</taxon>
        <taxon>Liliopsida</taxon>
        <taxon>Poales</taxon>
        <taxon>Poaceae</taxon>
        <taxon>PACMAD clade</taxon>
        <taxon>Panicoideae</taxon>
        <taxon>Panicodae</taxon>
        <taxon>Paniceae</taxon>
        <taxon>Panicinae</taxon>
        <taxon>Panicum</taxon>
        <taxon>Panicum sect. Hiantes</taxon>
    </lineage>
</organism>
<dbReference type="Pfam" id="PF25072">
    <property type="entry name" value="DUF7796"/>
    <property type="match status" value="1"/>
</dbReference>
<protein>
    <recommendedName>
        <fullName evidence="3">DUF7796 domain-containing protein</fullName>
    </recommendedName>
</protein>
<feature type="chain" id="PRO_5035897935" description="DUF7796 domain-containing protein" evidence="2">
    <location>
        <begin position="17"/>
        <end position="202"/>
    </location>
</feature>
<comment type="caution">
    <text evidence="4">The sequence shown here is derived from an EMBL/GenBank/DDBJ whole genome shotgun (WGS) entry which is preliminary data.</text>
</comment>
<feature type="region of interest" description="Disordered" evidence="1">
    <location>
        <begin position="86"/>
        <end position="113"/>
    </location>
</feature>
<dbReference type="PANTHER" id="PTHR35112:SF1">
    <property type="entry name" value="RING_FYVE_PHD ZINC FINGER SUPERFAMILY PROTEIN"/>
    <property type="match status" value="1"/>
</dbReference>
<proteinExistence type="predicted"/>
<keyword evidence="2" id="KW-0732">Signal</keyword>
<dbReference type="AlphaFoldDB" id="A0A8T0WH06"/>
<dbReference type="EMBL" id="CM029038">
    <property type="protein sequence ID" value="KAG2648082.1"/>
    <property type="molecule type" value="Genomic_DNA"/>
</dbReference>